<dbReference type="GO" id="GO:0035348">
    <property type="term" value="P:acetyl-CoA transmembrane transport"/>
    <property type="evidence" value="ECO:0007669"/>
    <property type="project" value="InterPro"/>
</dbReference>
<proteinExistence type="predicted"/>
<keyword evidence="7" id="KW-1185">Reference proteome</keyword>
<evidence type="ECO:0000313" key="7">
    <source>
        <dbReference type="Proteomes" id="UP000286921"/>
    </source>
</evidence>
<dbReference type="SUPFAM" id="SSF103473">
    <property type="entry name" value="MFS general substrate transporter"/>
    <property type="match status" value="1"/>
</dbReference>
<keyword evidence="2 5" id="KW-0812">Transmembrane</keyword>
<dbReference type="InterPro" id="IPR024371">
    <property type="entry name" value="AcetylCoA_trans_1-like"/>
</dbReference>
<protein>
    <submittedName>
        <fullName evidence="6">Uncharacterized membrane protein YBR220C</fullName>
    </submittedName>
</protein>
<feature type="transmembrane region" description="Helical" evidence="5">
    <location>
        <begin position="337"/>
        <end position="356"/>
    </location>
</feature>
<keyword evidence="3 5" id="KW-1133">Transmembrane helix</keyword>
<evidence type="ECO:0000256" key="3">
    <source>
        <dbReference type="ARBA" id="ARBA00022989"/>
    </source>
</evidence>
<comment type="subcellular location">
    <subcellularLocation>
        <location evidence="1">Membrane</location>
        <topology evidence="1">Multi-pass membrane protein</topology>
    </subcellularLocation>
</comment>
<feature type="transmembrane region" description="Helical" evidence="5">
    <location>
        <begin position="268"/>
        <end position="291"/>
    </location>
</feature>
<dbReference type="Pfam" id="PF13000">
    <property type="entry name" value="Acatn"/>
    <property type="match status" value="3"/>
</dbReference>
<feature type="transmembrane region" description="Helical" evidence="5">
    <location>
        <begin position="298"/>
        <end position="317"/>
    </location>
</feature>
<evidence type="ECO:0000313" key="6">
    <source>
        <dbReference type="EMBL" id="GCB17145.1"/>
    </source>
</evidence>
<dbReference type="PANTHER" id="PTHR12778:SF9">
    <property type="entry name" value="ACETYL-COENZYME A TRANSPORTER 1"/>
    <property type="match status" value="1"/>
</dbReference>
<dbReference type="Proteomes" id="UP000286921">
    <property type="component" value="Unassembled WGS sequence"/>
</dbReference>
<name>A0A401KD31_ASPAW</name>
<dbReference type="InterPro" id="IPR004752">
    <property type="entry name" value="AmpG_permease/AT-1"/>
</dbReference>
<dbReference type="EMBL" id="BDHI01000001">
    <property type="protein sequence ID" value="GCB17145.1"/>
    <property type="molecule type" value="Genomic_DNA"/>
</dbReference>
<dbReference type="AlphaFoldDB" id="A0A401KD31"/>
<gene>
    <name evidence="6" type="ORF">AAWM_00030</name>
</gene>
<sequence length="371" mass="40136">MAQRSTLVRQSILFLLFFSQGVVAGLVGATLPLILKRHVSYSRVGLLSIAFYPYSLKALWSPLIDATGKSRRKIWITISLLVCGLGLLLTALCLPIFIHTLTQGITSRIILFVALLQLIVLASATQGAAADGWALTLFPPAQLHHVSVVHNLGIVLGEFGSYAGYLWLSAATSVSRQPSEGLLSGFVIFWSVGILSVVLPCVLATTDGSEPLQCTSIGACYKKAMSLIRLGPVKMVIGIHLLSGIPFEAHDSATNLKLLELGFKEADLALVSVIDLLLDILSTYLTGLLCARMDPMRLWCWAYVSRIFFVFLSQVVLSTYSSKSLLSLAMVIMEHAGSTGTATIMFVSFLTLHLRVSDPKIGSTYMTLLAT</sequence>
<evidence type="ECO:0000256" key="5">
    <source>
        <dbReference type="SAM" id="Phobius"/>
    </source>
</evidence>
<feature type="transmembrane region" description="Helical" evidence="5">
    <location>
        <begin position="109"/>
        <end position="129"/>
    </location>
</feature>
<evidence type="ECO:0000256" key="4">
    <source>
        <dbReference type="ARBA" id="ARBA00023136"/>
    </source>
</evidence>
<dbReference type="PANTHER" id="PTHR12778">
    <property type="entry name" value="SOLUTE CARRIER FAMILY 33 ACETYL-COA TRANSPORTER -RELATED"/>
    <property type="match status" value="1"/>
</dbReference>
<evidence type="ECO:0000256" key="1">
    <source>
        <dbReference type="ARBA" id="ARBA00004141"/>
    </source>
</evidence>
<dbReference type="STRING" id="105351.A0A401KD31"/>
<feature type="transmembrane region" description="Helical" evidence="5">
    <location>
        <begin position="74"/>
        <end position="97"/>
    </location>
</feature>
<evidence type="ECO:0000256" key="2">
    <source>
        <dbReference type="ARBA" id="ARBA00022692"/>
    </source>
</evidence>
<feature type="transmembrane region" description="Helical" evidence="5">
    <location>
        <begin position="149"/>
        <end position="170"/>
    </location>
</feature>
<feature type="transmembrane region" description="Helical" evidence="5">
    <location>
        <begin position="12"/>
        <end position="35"/>
    </location>
</feature>
<dbReference type="Gene3D" id="1.20.1250.20">
    <property type="entry name" value="MFS general substrate transporter like domains"/>
    <property type="match status" value="1"/>
</dbReference>
<reference evidence="6 7" key="1">
    <citation type="submission" date="2016-09" db="EMBL/GenBank/DDBJ databases">
        <title>Aspergillus awamori IFM 58123T.</title>
        <authorList>
            <person name="Kusuya Y."/>
            <person name="Shimizu M."/>
            <person name="Takahashi H."/>
            <person name="Yaguchi T."/>
        </authorList>
    </citation>
    <scope>NUCLEOTIDE SEQUENCE [LARGE SCALE GENOMIC DNA]</scope>
    <source>
        <strain evidence="6 7">IFM 58123</strain>
    </source>
</reference>
<dbReference type="GO" id="GO:0016020">
    <property type="term" value="C:membrane"/>
    <property type="evidence" value="ECO:0007669"/>
    <property type="project" value="UniProtKB-SubCell"/>
</dbReference>
<comment type="caution">
    <text evidence="6">The sequence shown here is derived from an EMBL/GenBank/DDBJ whole genome shotgun (WGS) entry which is preliminary data.</text>
</comment>
<feature type="transmembrane region" description="Helical" evidence="5">
    <location>
        <begin position="182"/>
        <end position="205"/>
    </location>
</feature>
<organism evidence="6 7">
    <name type="scientific">Aspergillus awamori</name>
    <name type="common">Black koji mold</name>
    <dbReference type="NCBI Taxonomy" id="105351"/>
    <lineage>
        <taxon>Eukaryota</taxon>
        <taxon>Fungi</taxon>
        <taxon>Dikarya</taxon>
        <taxon>Ascomycota</taxon>
        <taxon>Pezizomycotina</taxon>
        <taxon>Eurotiomycetes</taxon>
        <taxon>Eurotiomycetidae</taxon>
        <taxon>Eurotiales</taxon>
        <taxon>Aspergillaceae</taxon>
        <taxon>Aspergillus</taxon>
    </lineage>
</organism>
<dbReference type="GO" id="GO:0008521">
    <property type="term" value="F:acetyl-CoA transmembrane transporter activity"/>
    <property type="evidence" value="ECO:0007669"/>
    <property type="project" value="InterPro"/>
</dbReference>
<dbReference type="InterPro" id="IPR036259">
    <property type="entry name" value="MFS_trans_sf"/>
</dbReference>
<accession>A0A401KD31</accession>
<keyword evidence="4 5" id="KW-0472">Membrane</keyword>